<dbReference type="InterPro" id="IPR023780">
    <property type="entry name" value="Chromo_domain"/>
</dbReference>
<protein>
    <recommendedName>
        <fullName evidence="5">Chromo domain-containing protein</fullName>
    </recommendedName>
</protein>
<dbReference type="Pfam" id="PF00385">
    <property type="entry name" value="Chromo"/>
    <property type="match status" value="1"/>
</dbReference>
<feature type="domain" description="Chromo" evidence="1">
    <location>
        <begin position="148"/>
        <end position="191"/>
    </location>
</feature>
<name>A0A803PV97_CANSA</name>
<keyword evidence="4" id="KW-1185">Reference proteome</keyword>
<evidence type="ECO:0000259" key="2">
    <source>
        <dbReference type="Pfam" id="PF24626"/>
    </source>
</evidence>
<evidence type="ECO:0000259" key="1">
    <source>
        <dbReference type="Pfam" id="PF00385"/>
    </source>
</evidence>
<reference evidence="3" key="1">
    <citation type="submission" date="2018-11" db="EMBL/GenBank/DDBJ databases">
        <authorList>
            <person name="Grassa J C."/>
        </authorList>
    </citation>
    <scope>NUCLEOTIDE SEQUENCE [LARGE SCALE GENOMIC DNA]</scope>
</reference>
<dbReference type="AlphaFoldDB" id="A0A803PV97"/>
<dbReference type="InterPro" id="IPR016197">
    <property type="entry name" value="Chromo-like_dom_sf"/>
</dbReference>
<feature type="domain" description="Tf2-1-like SH3-like" evidence="2">
    <location>
        <begin position="60"/>
        <end position="123"/>
    </location>
</feature>
<proteinExistence type="predicted"/>
<dbReference type="SUPFAM" id="SSF54160">
    <property type="entry name" value="Chromo domain-like"/>
    <property type="match status" value="1"/>
</dbReference>
<evidence type="ECO:0000313" key="4">
    <source>
        <dbReference type="Proteomes" id="UP000596661"/>
    </source>
</evidence>
<dbReference type="EMBL" id="UZAU01000616">
    <property type="status" value="NOT_ANNOTATED_CDS"/>
    <property type="molecule type" value="Genomic_DNA"/>
</dbReference>
<dbReference type="PANTHER" id="PTHR46148">
    <property type="entry name" value="CHROMO DOMAIN-CONTAINING PROTEIN"/>
    <property type="match status" value="1"/>
</dbReference>
<dbReference type="Gramene" id="evm.model.06.1621">
    <property type="protein sequence ID" value="cds.evm.model.06.1621"/>
    <property type="gene ID" value="evm.TU.06.1621"/>
</dbReference>
<dbReference type="Pfam" id="PF24626">
    <property type="entry name" value="SH3_Tf2-1"/>
    <property type="match status" value="1"/>
</dbReference>
<dbReference type="PANTHER" id="PTHR46148:SF52">
    <property type="entry name" value="OS04G0603800 PROTEIN"/>
    <property type="match status" value="1"/>
</dbReference>
<dbReference type="EnsemblPlants" id="evm.model.06.1621">
    <property type="protein sequence ID" value="cds.evm.model.06.1621"/>
    <property type="gene ID" value="evm.TU.06.1621"/>
</dbReference>
<dbReference type="OMA" id="CINPVAY"/>
<evidence type="ECO:0008006" key="5">
    <source>
        <dbReference type="Google" id="ProtNLM"/>
    </source>
</evidence>
<dbReference type="Gene3D" id="2.40.50.40">
    <property type="match status" value="1"/>
</dbReference>
<evidence type="ECO:0000313" key="3">
    <source>
        <dbReference type="EnsemblPlants" id="cds.evm.model.06.1621"/>
    </source>
</evidence>
<reference evidence="3" key="2">
    <citation type="submission" date="2021-03" db="UniProtKB">
        <authorList>
            <consortium name="EnsemblPlants"/>
        </authorList>
    </citation>
    <scope>IDENTIFICATION</scope>
</reference>
<dbReference type="InterPro" id="IPR056924">
    <property type="entry name" value="SH3_Tf2-1"/>
</dbReference>
<sequence>MGEVVGVGRVLPAQKVLEVEQTLQARDATLVLLKANLLRAQQKMKTQANKKRREVNFEVGDLVYVKLRPYRQRTVTERLNEKLAPRYFGPFPILSRISGVAYRLQLPPGASIHPVFHVSQLRAALGPHQQSSQLPPSLTADLEWLLNPEDVLSIRPGTHKTPPQALIKWENLPETEATWEDFAVIQDQFPHFHLEDKVKLVGGIDRPPLTYVYARRGKKGNMINTTSD</sequence>
<dbReference type="Proteomes" id="UP000596661">
    <property type="component" value="Chromosome 6"/>
</dbReference>
<accession>A0A803PV97</accession>
<organism evidence="3 4">
    <name type="scientific">Cannabis sativa</name>
    <name type="common">Hemp</name>
    <name type="synonym">Marijuana</name>
    <dbReference type="NCBI Taxonomy" id="3483"/>
    <lineage>
        <taxon>Eukaryota</taxon>
        <taxon>Viridiplantae</taxon>
        <taxon>Streptophyta</taxon>
        <taxon>Embryophyta</taxon>
        <taxon>Tracheophyta</taxon>
        <taxon>Spermatophyta</taxon>
        <taxon>Magnoliopsida</taxon>
        <taxon>eudicotyledons</taxon>
        <taxon>Gunneridae</taxon>
        <taxon>Pentapetalae</taxon>
        <taxon>rosids</taxon>
        <taxon>fabids</taxon>
        <taxon>Rosales</taxon>
        <taxon>Cannabaceae</taxon>
        <taxon>Cannabis</taxon>
    </lineage>
</organism>